<dbReference type="CDD" id="cd00371">
    <property type="entry name" value="HMA"/>
    <property type="match status" value="1"/>
</dbReference>
<proteinExistence type="predicted"/>
<feature type="domain" description="HMA" evidence="3">
    <location>
        <begin position="2"/>
        <end position="68"/>
    </location>
</feature>
<evidence type="ECO:0000313" key="4">
    <source>
        <dbReference type="EMBL" id="MBE5039410.1"/>
    </source>
</evidence>
<evidence type="ECO:0000313" key="5">
    <source>
        <dbReference type="Proteomes" id="UP000806542"/>
    </source>
</evidence>
<evidence type="ECO:0000256" key="1">
    <source>
        <dbReference type="ARBA" id="ARBA00015313"/>
    </source>
</evidence>
<organism evidence="4 5">
    <name type="scientific">Ructibacterium gallinarum</name>
    <dbReference type="NCBI Taxonomy" id="2779355"/>
    <lineage>
        <taxon>Bacteria</taxon>
        <taxon>Bacillati</taxon>
        <taxon>Bacillota</taxon>
        <taxon>Clostridia</taxon>
        <taxon>Eubacteriales</taxon>
        <taxon>Oscillospiraceae</taxon>
        <taxon>Ructibacterium</taxon>
    </lineage>
</organism>
<dbReference type="EMBL" id="JADCKB010000004">
    <property type="protein sequence ID" value="MBE5039410.1"/>
    <property type="molecule type" value="Genomic_DNA"/>
</dbReference>
<dbReference type="GO" id="GO:0046872">
    <property type="term" value="F:metal ion binding"/>
    <property type="evidence" value="ECO:0007669"/>
    <property type="project" value="UniProtKB-KW"/>
</dbReference>
<dbReference type="InterPro" id="IPR036163">
    <property type="entry name" value="HMA_dom_sf"/>
</dbReference>
<dbReference type="FunFam" id="3.30.70.100:FF:000001">
    <property type="entry name" value="ATPase copper transporting beta"/>
    <property type="match status" value="1"/>
</dbReference>
<dbReference type="Pfam" id="PF00403">
    <property type="entry name" value="HMA"/>
    <property type="match status" value="1"/>
</dbReference>
<gene>
    <name evidence="4" type="ORF">INF28_02890</name>
</gene>
<protein>
    <recommendedName>
        <fullName evidence="1">Copper chaperone CopZ</fullName>
    </recommendedName>
</protein>
<dbReference type="PANTHER" id="PTHR46594">
    <property type="entry name" value="P-TYPE CATION-TRANSPORTING ATPASE"/>
    <property type="match status" value="1"/>
</dbReference>
<dbReference type="Gene3D" id="3.30.70.100">
    <property type="match status" value="1"/>
</dbReference>
<evidence type="ECO:0000259" key="3">
    <source>
        <dbReference type="PROSITE" id="PS50846"/>
    </source>
</evidence>
<reference evidence="4" key="1">
    <citation type="submission" date="2020-10" db="EMBL/GenBank/DDBJ databases">
        <title>ChiBAC.</title>
        <authorList>
            <person name="Zenner C."/>
            <person name="Hitch T.C.A."/>
            <person name="Clavel T."/>
        </authorList>
    </citation>
    <scope>NUCLEOTIDE SEQUENCE</scope>
    <source>
        <strain evidence="4">DSM 107454</strain>
    </source>
</reference>
<evidence type="ECO:0000256" key="2">
    <source>
        <dbReference type="ARBA" id="ARBA00022723"/>
    </source>
</evidence>
<dbReference type="InterPro" id="IPR017969">
    <property type="entry name" value="Heavy-metal-associated_CS"/>
</dbReference>
<dbReference type="PRINTS" id="PR00942">
    <property type="entry name" value="CUATPASEI"/>
</dbReference>
<dbReference type="InterPro" id="IPR006121">
    <property type="entry name" value="HMA_dom"/>
</dbReference>
<accession>A0A9D5M2H1</accession>
<keyword evidence="2" id="KW-0479">Metal-binding</keyword>
<dbReference type="RefSeq" id="WP_226391972.1">
    <property type="nucleotide sequence ID" value="NZ_JADCKB010000004.1"/>
</dbReference>
<dbReference type="Proteomes" id="UP000806542">
    <property type="component" value="Unassembled WGS sequence"/>
</dbReference>
<sequence length="69" mass="7344">MKTQKISIEGMSCSHCVASVTAALKEQSGVTDVKVSLENKNATVVFDENIVSCGTLVQVIEDIGFEAHC</sequence>
<dbReference type="AlphaFoldDB" id="A0A9D5M2H1"/>
<comment type="caution">
    <text evidence="4">The sequence shown here is derived from an EMBL/GenBank/DDBJ whole genome shotgun (WGS) entry which is preliminary data.</text>
</comment>
<name>A0A9D5M2H1_9FIRM</name>
<keyword evidence="5" id="KW-1185">Reference proteome</keyword>
<dbReference type="SUPFAM" id="SSF55008">
    <property type="entry name" value="HMA, heavy metal-associated domain"/>
    <property type="match status" value="1"/>
</dbReference>
<dbReference type="PROSITE" id="PS01047">
    <property type="entry name" value="HMA_1"/>
    <property type="match status" value="1"/>
</dbReference>
<dbReference type="PANTHER" id="PTHR46594:SF4">
    <property type="entry name" value="P-TYPE CATION-TRANSPORTING ATPASE"/>
    <property type="match status" value="1"/>
</dbReference>
<dbReference type="PROSITE" id="PS50846">
    <property type="entry name" value="HMA_2"/>
    <property type="match status" value="1"/>
</dbReference>